<dbReference type="Proteomes" id="UP001239111">
    <property type="component" value="Chromosome 3"/>
</dbReference>
<accession>A0ACC2NW50</accession>
<reference evidence="1" key="1">
    <citation type="submission" date="2023-04" db="EMBL/GenBank/DDBJ databases">
        <title>A chromosome-level genome assembly of the parasitoid wasp Eretmocerus hayati.</title>
        <authorList>
            <person name="Zhong Y."/>
            <person name="Liu S."/>
            <person name="Liu Y."/>
        </authorList>
    </citation>
    <scope>NUCLEOTIDE SEQUENCE</scope>
    <source>
        <strain evidence="1">ZJU_SS_LIU_2023</strain>
    </source>
</reference>
<comment type="caution">
    <text evidence="1">The sequence shown here is derived from an EMBL/GenBank/DDBJ whole genome shotgun (WGS) entry which is preliminary data.</text>
</comment>
<evidence type="ECO:0000313" key="1">
    <source>
        <dbReference type="EMBL" id="KAJ8674442.1"/>
    </source>
</evidence>
<organism evidence="1 2">
    <name type="scientific">Eretmocerus hayati</name>
    <dbReference type="NCBI Taxonomy" id="131215"/>
    <lineage>
        <taxon>Eukaryota</taxon>
        <taxon>Metazoa</taxon>
        <taxon>Ecdysozoa</taxon>
        <taxon>Arthropoda</taxon>
        <taxon>Hexapoda</taxon>
        <taxon>Insecta</taxon>
        <taxon>Pterygota</taxon>
        <taxon>Neoptera</taxon>
        <taxon>Endopterygota</taxon>
        <taxon>Hymenoptera</taxon>
        <taxon>Apocrita</taxon>
        <taxon>Proctotrupomorpha</taxon>
        <taxon>Chalcidoidea</taxon>
        <taxon>Aphelinidae</taxon>
        <taxon>Aphelininae</taxon>
        <taxon>Eretmocerus</taxon>
    </lineage>
</organism>
<keyword evidence="2" id="KW-1185">Reference proteome</keyword>
<gene>
    <name evidence="1" type="ORF">QAD02_005704</name>
</gene>
<name>A0ACC2NW50_9HYME</name>
<feature type="non-terminal residue" evidence="1">
    <location>
        <position position="1"/>
    </location>
</feature>
<protein>
    <submittedName>
        <fullName evidence="1">Uncharacterized protein</fullName>
    </submittedName>
</protein>
<sequence>VKKKLVSFSIKAFALILTLCIISSSAEDSPKRSRRLAGGSGIPHATFPFIVSLQDSSGHFCAGTIISDSVILTAAHCTFRSEFSIRVGSTTAISGGTVHDILSIIRHKKYEKVEIEKNISILNDLALIKVTPPIIMSESVQKVQLFRQSETVANGSNGTLIGWGATRMRRTGDFDYGKIWDRIKSVVIDYDKSHYYSEILKQASVTIMSKEECIGKYPSTLLRHKFCAYSPQASGCIGDSGGPLMVEGRQAGIVSSGGNVCASGRSRGVYVKIASYRDWIDKNVKKLEPTAEKR</sequence>
<dbReference type="EMBL" id="CM056743">
    <property type="protein sequence ID" value="KAJ8674442.1"/>
    <property type="molecule type" value="Genomic_DNA"/>
</dbReference>
<proteinExistence type="predicted"/>
<evidence type="ECO:0000313" key="2">
    <source>
        <dbReference type="Proteomes" id="UP001239111"/>
    </source>
</evidence>